<dbReference type="Proteomes" id="UP001341840">
    <property type="component" value="Unassembled WGS sequence"/>
</dbReference>
<protein>
    <submittedName>
        <fullName evidence="1">Uncharacterized protein</fullName>
    </submittedName>
</protein>
<reference evidence="1 2" key="1">
    <citation type="journal article" date="2023" name="Plants (Basel)">
        <title>Bridging the Gap: Combining Genomics and Transcriptomics Approaches to Understand Stylosanthes scabra, an Orphan Legume from the Brazilian Caatinga.</title>
        <authorList>
            <person name="Ferreira-Neto J.R.C."/>
            <person name="da Silva M.D."/>
            <person name="Binneck E."/>
            <person name="de Melo N.F."/>
            <person name="da Silva R.H."/>
            <person name="de Melo A.L.T.M."/>
            <person name="Pandolfi V."/>
            <person name="Bustamante F.O."/>
            <person name="Brasileiro-Vidal A.C."/>
            <person name="Benko-Iseppon A.M."/>
        </authorList>
    </citation>
    <scope>NUCLEOTIDE SEQUENCE [LARGE SCALE GENOMIC DNA]</scope>
    <source>
        <tissue evidence="1">Leaves</tissue>
    </source>
</reference>
<organism evidence="1 2">
    <name type="scientific">Stylosanthes scabra</name>
    <dbReference type="NCBI Taxonomy" id="79078"/>
    <lineage>
        <taxon>Eukaryota</taxon>
        <taxon>Viridiplantae</taxon>
        <taxon>Streptophyta</taxon>
        <taxon>Embryophyta</taxon>
        <taxon>Tracheophyta</taxon>
        <taxon>Spermatophyta</taxon>
        <taxon>Magnoliopsida</taxon>
        <taxon>eudicotyledons</taxon>
        <taxon>Gunneridae</taxon>
        <taxon>Pentapetalae</taxon>
        <taxon>rosids</taxon>
        <taxon>fabids</taxon>
        <taxon>Fabales</taxon>
        <taxon>Fabaceae</taxon>
        <taxon>Papilionoideae</taxon>
        <taxon>50 kb inversion clade</taxon>
        <taxon>dalbergioids sensu lato</taxon>
        <taxon>Dalbergieae</taxon>
        <taxon>Pterocarpus clade</taxon>
        <taxon>Stylosanthes</taxon>
    </lineage>
</organism>
<accession>A0ABU6YHN4</accession>
<comment type="caution">
    <text evidence="1">The sequence shown here is derived from an EMBL/GenBank/DDBJ whole genome shotgun (WGS) entry which is preliminary data.</text>
</comment>
<sequence length="92" mass="10206">MPTLSSLKKNTSDMGTGLPFLRNEYDAVLWLWTPSFQELASFLAQKQKRLDALLGPHAVGRGVALTASKLTPFLPSVALRDRQLRSSAYFNP</sequence>
<evidence type="ECO:0000313" key="2">
    <source>
        <dbReference type="Proteomes" id="UP001341840"/>
    </source>
</evidence>
<proteinExistence type="predicted"/>
<evidence type="ECO:0000313" key="1">
    <source>
        <dbReference type="EMBL" id="MED6209912.1"/>
    </source>
</evidence>
<dbReference type="EMBL" id="JASCZI010242163">
    <property type="protein sequence ID" value="MED6209912.1"/>
    <property type="molecule type" value="Genomic_DNA"/>
</dbReference>
<keyword evidence="2" id="KW-1185">Reference proteome</keyword>
<name>A0ABU6YHN4_9FABA</name>
<gene>
    <name evidence="1" type="ORF">PIB30_059261</name>
</gene>